<dbReference type="InterPro" id="IPR000715">
    <property type="entry name" value="Glycosyl_transferase_4"/>
</dbReference>
<reference evidence="8" key="1">
    <citation type="submission" date="2023-06" db="EMBL/GenBank/DDBJ databases">
        <title>Genomic of Parafulvivirga corallium.</title>
        <authorList>
            <person name="Wang G."/>
        </authorList>
    </citation>
    <scope>NUCLEOTIDE SEQUENCE</scope>
    <source>
        <strain evidence="8">BMA10</strain>
    </source>
</reference>
<feature type="transmembrane region" description="Helical" evidence="7">
    <location>
        <begin position="124"/>
        <end position="145"/>
    </location>
</feature>
<dbReference type="InterPro" id="IPR018480">
    <property type="entry name" value="PNAcMuramoyl-5peptid_Trfase_CS"/>
</dbReference>
<dbReference type="EC" id="2.7.8.-" evidence="8"/>
<feature type="transmembrane region" description="Helical" evidence="7">
    <location>
        <begin position="6"/>
        <end position="27"/>
    </location>
</feature>
<comment type="subcellular location">
    <subcellularLocation>
        <location evidence="1">Cell membrane</location>
        <topology evidence="1">Multi-pass membrane protein</topology>
    </subcellularLocation>
</comment>
<keyword evidence="6 7" id="KW-0472">Membrane</keyword>
<evidence type="ECO:0000256" key="1">
    <source>
        <dbReference type="ARBA" id="ARBA00004651"/>
    </source>
</evidence>
<accession>A0ABT8KVP9</accession>
<gene>
    <name evidence="8" type="ORF">QQ008_21680</name>
</gene>
<organism evidence="8 9">
    <name type="scientific">Splendidivirga corallicola</name>
    <dbReference type="NCBI Taxonomy" id="3051826"/>
    <lineage>
        <taxon>Bacteria</taxon>
        <taxon>Pseudomonadati</taxon>
        <taxon>Bacteroidota</taxon>
        <taxon>Cytophagia</taxon>
        <taxon>Cytophagales</taxon>
        <taxon>Splendidivirgaceae</taxon>
        <taxon>Splendidivirga</taxon>
    </lineage>
</organism>
<comment type="caution">
    <text evidence="8">The sequence shown here is derived from an EMBL/GenBank/DDBJ whole genome shotgun (WGS) entry which is preliminary data.</text>
</comment>
<evidence type="ECO:0000313" key="8">
    <source>
        <dbReference type="EMBL" id="MDN5204017.1"/>
    </source>
</evidence>
<evidence type="ECO:0000313" key="9">
    <source>
        <dbReference type="Proteomes" id="UP001172082"/>
    </source>
</evidence>
<proteinExistence type="predicted"/>
<keyword evidence="9" id="KW-1185">Reference proteome</keyword>
<feature type="transmembrane region" description="Helical" evidence="7">
    <location>
        <begin position="212"/>
        <end position="232"/>
    </location>
</feature>
<sequence>MLNIVLSILWAFLVAVFAVPSIIFVSYTKKLLDEPNHRSTHESLIPRLGGLAIFAGFMSALTIFGDLGDGVQQLLAGCLIIFFIGVKDDIITVSAFKKFFVQLLAAGIVMIIADIRITSFQGLFGIYDLEIGVSYAFTFFVIIGVTNAINLIDGLDGLAGCVVVLISLTFGTYFYIYDSAYAYVAFCLAGGVLGFLKYNIHKAKIFMGDTGSLLCGFIIAVMAIQFVEMKIIESAPAVTIGILIIPIFDTTRVFAIRIFNGRWPFHPDRNHIHHRLLDVGFSQLAVVILLIGMNLLVISFTILFASFGSFQLLLITTVFAICISFVLDFAVKEDKEDKVNA</sequence>
<name>A0ABT8KVP9_9BACT</name>
<feature type="transmembrane region" description="Helical" evidence="7">
    <location>
        <begin position="182"/>
        <end position="200"/>
    </location>
</feature>
<feature type="transmembrane region" description="Helical" evidence="7">
    <location>
        <begin position="238"/>
        <end position="259"/>
    </location>
</feature>
<evidence type="ECO:0000256" key="5">
    <source>
        <dbReference type="ARBA" id="ARBA00022989"/>
    </source>
</evidence>
<keyword evidence="2" id="KW-1003">Cell membrane</keyword>
<feature type="transmembrane region" description="Helical" evidence="7">
    <location>
        <begin position="99"/>
        <end position="118"/>
    </location>
</feature>
<dbReference type="PANTHER" id="PTHR22926:SF3">
    <property type="entry name" value="UNDECAPRENYL-PHOSPHATE ALPHA-N-ACETYLGLUCOSAMINYL 1-PHOSPHATE TRANSFERASE"/>
    <property type="match status" value="1"/>
</dbReference>
<keyword evidence="3 8" id="KW-0808">Transferase</keyword>
<feature type="transmembrane region" description="Helical" evidence="7">
    <location>
        <begin position="157"/>
        <end position="176"/>
    </location>
</feature>
<dbReference type="PROSITE" id="PS01348">
    <property type="entry name" value="MRAY_2"/>
    <property type="match status" value="1"/>
</dbReference>
<dbReference type="PANTHER" id="PTHR22926">
    <property type="entry name" value="PHOSPHO-N-ACETYLMURAMOYL-PENTAPEPTIDE-TRANSFERASE"/>
    <property type="match status" value="1"/>
</dbReference>
<keyword evidence="5 7" id="KW-1133">Transmembrane helix</keyword>
<feature type="transmembrane region" description="Helical" evidence="7">
    <location>
        <begin position="70"/>
        <end position="87"/>
    </location>
</feature>
<protein>
    <submittedName>
        <fullName evidence="8">MraY family glycosyltransferase</fullName>
        <ecNumber evidence="8">2.7.8.-</ecNumber>
    </submittedName>
</protein>
<dbReference type="GO" id="GO:0016740">
    <property type="term" value="F:transferase activity"/>
    <property type="evidence" value="ECO:0007669"/>
    <property type="project" value="UniProtKB-KW"/>
</dbReference>
<dbReference type="RefSeq" id="WP_346754041.1">
    <property type="nucleotide sequence ID" value="NZ_JAUJEA010000009.1"/>
</dbReference>
<dbReference type="EMBL" id="JAUJEA010000009">
    <property type="protein sequence ID" value="MDN5204017.1"/>
    <property type="molecule type" value="Genomic_DNA"/>
</dbReference>
<feature type="transmembrane region" description="Helical" evidence="7">
    <location>
        <begin position="48"/>
        <end position="64"/>
    </location>
</feature>
<feature type="transmembrane region" description="Helical" evidence="7">
    <location>
        <begin position="280"/>
        <end position="304"/>
    </location>
</feature>
<dbReference type="Pfam" id="PF00953">
    <property type="entry name" value="Glycos_transf_4"/>
    <property type="match status" value="1"/>
</dbReference>
<evidence type="ECO:0000256" key="4">
    <source>
        <dbReference type="ARBA" id="ARBA00022692"/>
    </source>
</evidence>
<evidence type="ECO:0000256" key="3">
    <source>
        <dbReference type="ARBA" id="ARBA00022679"/>
    </source>
</evidence>
<evidence type="ECO:0000256" key="6">
    <source>
        <dbReference type="ARBA" id="ARBA00023136"/>
    </source>
</evidence>
<feature type="transmembrane region" description="Helical" evidence="7">
    <location>
        <begin position="310"/>
        <end position="331"/>
    </location>
</feature>
<evidence type="ECO:0000256" key="2">
    <source>
        <dbReference type="ARBA" id="ARBA00022475"/>
    </source>
</evidence>
<evidence type="ECO:0000256" key="7">
    <source>
        <dbReference type="SAM" id="Phobius"/>
    </source>
</evidence>
<dbReference type="CDD" id="cd06853">
    <property type="entry name" value="GT_WecA_like"/>
    <property type="match status" value="1"/>
</dbReference>
<dbReference type="Proteomes" id="UP001172082">
    <property type="component" value="Unassembled WGS sequence"/>
</dbReference>
<keyword evidence="4 7" id="KW-0812">Transmembrane</keyword>